<dbReference type="Proteomes" id="UP001162734">
    <property type="component" value="Chromosome"/>
</dbReference>
<dbReference type="RefSeq" id="WP_248346188.1">
    <property type="nucleotide sequence ID" value="NZ_AP025592.1"/>
</dbReference>
<dbReference type="EMBL" id="AP025592">
    <property type="protein sequence ID" value="BDG08889.1"/>
    <property type="molecule type" value="Genomic_DNA"/>
</dbReference>
<feature type="transmembrane region" description="Helical" evidence="19">
    <location>
        <begin position="58"/>
        <end position="75"/>
    </location>
</feature>
<evidence type="ECO:0000256" key="13">
    <source>
        <dbReference type="ARBA" id="ARBA00022989"/>
    </source>
</evidence>
<feature type="transmembrane region" description="Helical" evidence="19">
    <location>
        <begin position="257"/>
        <end position="278"/>
    </location>
</feature>
<dbReference type="Pfam" id="PF01148">
    <property type="entry name" value="CTP_transf_1"/>
    <property type="match status" value="1"/>
</dbReference>
<reference evidence="21" key="1">
    <citation type="journal article" date="2022" name="Int. J. Syst. Evol. Microbiol.">
        <title>Anaeromyxobacter oryzae sp. nov., Anaeromyxobacter diazotrophicus sp. nov. and Anaeromyxobacter paludicola sp. nov., isolated from paddy soils.</title>
        <authorList>
            <person name="Itoh H."/>
            <person name="Xu Z."/>
            <person name="Mise K."/>
            <person name="Masuda Y."/>
            <person name="Ushijima N."/>
            <person name="Hayakawa C."/>
            <person name="Shiratori Y."/>
            <person name="Senoo K."/>
        </authorList>
    </citation>
    <scope>NUCLEOTIDE SEQUENCE [LARGE SCALE GENOMIC DNA]</scope>
    <source>
        <strain evidence="21">Red630</strain>
    </source>
</reference>
<evidence type="ECO:0000256" key="19">
    <source>
        <dbReference type="SAM" id="Phobius"/>
    </source>
</evidence>
<evidence type="ECO:0000256" key="17">
    <source>
        <dbReference type="ARBA" id="ARBA00023264"/>
    </source>
</evidence>
<evidence type="ECO:0000256" key="6">
    <source>
        <dbReference type="ARBA" id="ARBA00012487"/>
    </source>
</evidence>
<feature type="transmembrane region" description="Helical" evidence="19">
    <location>
        <begin position="147"/>
        <end position="167"/>
    </location>
</feature>
<gene>
    <name evidence="20" type="ORF">AMPC_20020</name>
</gene>
<keyword evidence="21" id="KW-1185">Reference proteome</keyword>
<keyword evidence="14" id="KW-0443">Lipid metabolism</keyword>
<name>A0ABM7XAK8_9BACT</name>
<sequence>MNEKNRNLALRVVSALLLFPSAVALTVVGGLPFALLAAGAAGLAAWELVGMLAPRVGAAEAFGVAVAGAIPLAAWRACEAAQGGPMLFPAGAGIGLAFALVLVMALNTFRDRPLEEAPRAISAVTLAWLYCGLLLATLVALRLRFGWPWVILAFVVTWGNDTFAYFAGRAFGKHPMYPRVSPKKTWEGYAGGVVGSVLTAFLAKLPFLAPEITPLGCVVLGLGGALLGPAGDLAESLLKRAAGIKDSGKLIPGHGGLLDRIDALLFVAPWIYAFAAWLR</sequence>
<keyword evidence="11 18" id="KW-0812">Transmembrane</keyword>
<comment type="pathway">
    <text evidence="4">Lipid metabolism.</text>
</comment>
<dbReference type="PANTHER" id="PTHR46382">
    <property type="entry name" value="PHOSPHATIDATE CYTIDYLYLTRANSFERASE"/>
    <property type="match status" value="1"/>
</dbReference>
<evidence type="ECO:0000256" key="11">
    <source>
        <dbReference type="ARBA" id="ARBA00022692"/>
    </source>
</evidence>
<comment type="pathway">
    <text evidence="3 18">Phospholipid metabolism; CDP-diacylglycerol biosynthesis; CDP-diacylglycerol from sn-glycerol 3-phosphate: step 3/3.</text>
</comment>
<dbReference type="EC" id="2.7.7.41" evidence="6 18"/>
<comment type="similarity">
    <text evidence="5 18">Belongs to the CDS family.</text>
</comment>
<keyword evidence="12 18" id="KW-0548">Nucleotidyltransferase</keyword>
<keyword evidence="13 19" id="KW-1133">Transmembrane helix</keyword>
<evidence type="ECO:0000313" key="20">
    <source>
        <dbReference type="EMBL" id="BDG08889.1"/>
    </source>
</evidence>
<evidence type="ECO:0000256" key="1">
    <source>
        <dbReference type="ARBA" id="ARBA00001698"/>
    </source>
</evidence>
<evidence type="ECO:0000256" key="9">
    <source>
        <dbReference type="ARBA" id="ARBA00022516"/>
    </source>
</evidence>
<keyword evidence="9" id="KW-0444">Lipid biosynthesis</keyword>
<feature type="transmembrane region" description="Helical" evidence="19">
    <location>
        <begin position="34"/>
        <end position="53"/>
    </location>
</feature>
<accession>A0ABM7XAK8</accession>
<evidence type="ECO:0000256" key="5">
    <source>
        <dbReference type="ARBA" id="ARBA00010185"/>
    </source>
</evidence>
<comment type="catalytic activity">
    <reaction evidence="1 18">
        <text>a 1,2-diacyl-sn-glycero-3-phosphate + CTP + H(+) = a CDP-1,2-diacyl-sn-glycerol + diphosphate</text>
        <dbReference type="Rhea" id="RHEA:16229"/>
        <dbReference type="ChEBI" id="CHEBI:15378"/>
        <dbReference type="ChEBI" id="CHEBI:33019"/>
        <dbReference type="ChEBI" id="CHEBI:37563"/>
        <dbReference type="ChEBI" id="CHEBI:58332"/>
        <dbReference type="ChEBI" id="CHEBI:58608"/>
        <dbReference type="EC" id="2.7.7.41"/>
    </reaction>
</comment>
<evidence type="ECO:0000313" key="21">
    <source>
        <dbReference type="Proteomes" id="UP001162734"/>
    </source>
</evidence>
<feature type="transmembrane region" description="Helical" evidence="19">
    <location>
        <begin position="188"/>
        <end position="206"/>
    </location>
</feature>
<evidence type="ECO:0000256" key="18">
    <source>
        <dbReference type="RuleBase" id="RU003938"/>
    </source>
</evidence>
<evidence type="ECO:0000256" key="3">
    <source>
        <dbReference type="ARBA" id="ARBA00005119"/>
    </source>
</evidence>
<comment type="subcellular location">
    <subcellularLocation>
        <location evidence="2">Cell membrane</location>
        <topology evidence="2">Multi-pass membrane protein</topology>
    </subcellularLocation>
</comment>
<keyword evidence="8" id="KW-1003">Cell membrane</keyword>
<evidence type="ECO:0000256" key="4">
    <source>
        <dbReference type="ARBA" id="ARBA00005189"/>
    </source>
</evidence>
<organism evidence="20 21">
    <name type="scientific">Anaeromyxobacter paludicola</name>
    <dbReference type="NCBI Taxonomy" id="2918171"/>
    <lineage>
        <taxon>Bacteria</taxon>
        <taxon>Pseudomonadati</taxon>
        <taxon>Myxococcota</taxon>
        <taxon>Myxococcia</taxon>
        <taxon>Myxococcales</taxon>
        <taxon>Cystobacterineae</taxon>
        <taxon>Anaeromyxobacteraceae</taxon>
        <taxon>Anaeromyxobacter</taxon>
    </lineage>
</organism>
<evidence type="ECO:0000256" key="10">
    <source>
        <dbReference type="ARBA" id="ARBA00022679"/>
    </source>
</evidence>
<evidence type="ECO:0000256" key="8">
    <source>
        <dbReference type="ARBA" id="ARBA00022475"/>
    </source>
</evidence>
<evidence type="ECO:0000256" key="12">
    <source>
        <dbReference type="ARBA" id="ARBA00022695"/>
    </source>
</evidence>
<feature type="transmembrane region" description="Helical" evidence="19">
    <location>
        <begin position="212"/>
        <end position="230"/>
    </location>
</feature>
<dbReference type="InterPro" id="IPR000374">
    <property type="entry name" value="PC_trans"/>
</dbReference>
<evidence type="ECO:0000256" key="16">
    <source>
        <dbReference type="ARBA" id="ARBA00023209"/>
    </source>
</evidence>
<dbReference type="PANTHER" id="PTHR46382:SF1">
    <property type="entry name" value="PHOSPHATIDATE CYTIDYLYLTRANSFERASE"/>
    <property type="match status" value="1"/>
</dbReference>
<keyword evidence="15 19" id="KW-0472">Membrane</keyword>
<keyword evidence="10 18" id="KW-0808">Transferase</keyword>
<evidence type="ECO:0000256" key="7">
    <source>
        <dbReference type="ARBA" id="ARBA00019373"/>
    </source>
</evidence>
<feature type="transmembrane region" description="Helical" evidence="19">
    <location>
        <begin position="87"/>
        <end position="109"/>
    </location>
</feature>
<evidence type="ECO:0000256" key="14">
    <source>
        <dbReference type="ARBA" id="ARBA00023098"/>
    </source>
</evidence>
<proteinExistence type="inferred from homology"/>
<dbReference type="PROSITE" id="PS01315">
    <property type="entry name" value="CDS"/>
    <property type="match status" value="1"/>
</dbReference>
<keyword evidence="17" id="KW-1208">Phospholipid metabolism</keyword>
<feature type="transmembrane region" description="Helical" evidence="19">
    <location>
        <begin position="121"/>
        <end position="141"/>
    </location>
</feature>
<evidence type="ECO:0000256" key="15">
    <source>
        <dbReference type="ARBA" id="ARBA00023136"/>
    </source>
</evidence>
<keyword evidence="16" id="KW-0594">Phospholipid biosynthesis</keyword>
<protein>
    <recommendedName>
        <fullName evidence="7 18">Phosphatidate cytidylyltransferase</fullName>
        <ecNumber evidence="6 18">2.7.7.41</ecNumber>
    </recommendedName>
</protein>
<evidence type="ECO:0000256" key="2">
    <source>
        <dbReference type="ARBA" id="ARBA00004651"/>
    </source>
</evidence>